<evidence type="ECO:0000313" key="2">
    <source>
        <dbReference type="Proteomes" id="UP001164746"/>
    </source>
</evidence>
<protein>
    <submittedName>
        <fullName evidence="1">Uncharacterized protein</fullName>
    </submittedName>
</protein>
<organism evidence="1 2">
    <name type="scientific">Mya arenaria</name>
    <name type="common">Soft-shell clam</name>
    <dbReference type="NCBI Taxonomy" id="6604"/>
    <lineage>
        <taxon>Eukaryota</taxon>
        <taxon>Metazoa</taxon>
        <taxon>Spiralia</taxon>
        <taxon>Lophotrochozoa</taxon>
        <taxon>Mollusca</taxon>
        <taxon>Bivalvia</taxon>
        <taxon>Autobranchia</taxon>
        <taxon>Heteroconchia</taxon>
        <taxon>Euheterodonta</taxon>
        <taxon>Imparidentia</taxon>
        <taxon>Neoheterodontei</taxon>
        <taxon>Myida</taxon>
        <taxon>Myoidea</taxon>
        <taxon>Myidae</taxon>
        <taxon>Mya</taxon>
    </lineage>
</organism>
<gene>
    <name evidence="1" type="ORF">MAR_007898</name>
</gene>
<dbReference type="EMBL" id="CP111015">
    <property type="protein sequence ID" value="WAR01340.1"/>
    <property type="molecule type" value="Genomic_DNA"/>
</dbReference>
<proteinExistence type="predicted"/>
<sequence>MVTAGTFYDLILHKYTKRCVYDHTANAWTINIGCVNATVRQIASSRETLCLIIKSGSSLSDKALNKWIRKYS</sequence>
<accession>A0ABY7DUE7</accession>
<reference evidence="1" key="1">
    <citation type="submission" date="2022-11" db="EMBL/GenBank/DDBJ databases">
        <title>Centuries of genome instability and evolution in soft-shell clam transmissible cancer (bioRxiv).</title>
        <authorList>
            <person name="Hart S.F.M."/>
            <person name="Yonemitsu M.A."/>
            <person name="Giersch R.M."/>
            <person name="Beal B.F."/>
            <person name="Arriagada G."/>
            <person name="Davis B.W."/>
            <person name="Ostrander E.A."/>
            <person name="Goff S.P."/>
            <person name="Metzger M.J."/>
        </authorList>
    </citation>
    <scope>NUCLEOTIDE SEQUENCE</scope>
    <source>
        <strain evidence="1">MELC-2E11</strain>
        <tissue evidence="1">Siphon/mantle</tissue>
    </source>
</reference>
<evidence type="ECO:0000313" key="1">
    <source>
        <dbReference type="EMBL" id="WAR01340.1"/>
    </source>
</evidence>
<keyword evidence="2" id="KW-1185">Reference proteome</keyword>
<name>A0ABY7DUE7_MYAAR</name>
<dbReference type="Proteomes" id="UP001164746">
    <property type="component" value="Chromosome 4"/>
</dbReference>